<sequence length="213" mass="23645">MGTYNKGILGAFSGKVGPVVGANWRGKDVLRSLPKKSKKEPTEVQLRQRQKFAFVTAFLTPLTPMMGRYFGQKSGDRSKRNMAMSYHMKEAVTYNGAEWEMVYPKVQISKGELLGVAVPVATAEAGGIIRLEWKNNSGQATAKADDELVAVVYDPLNKTSEMFFKVGLRADEQGELQVHDSLIGMEVHCWIAFVSTDEKRYATSNYLGTIKVL</sequence>
<evidence type="ECO:0000313" key="2">
    <source>
        <dbReference type="Proteomes" id="UP001255185"/>
    </source>
</evidence>
<proteinExistence type="predicted"/>
<comment type="caution">
    <text evidence="1">The sequence shown here is derived from an EMBL/GenBank/DDBJ whole genome shotgun (WGS) entry which is preliminary data.</text>
</comment>
<reference evidence="1 2" key="1">
    <citation type="submission" date="2023-07" db="EMBL/GenBank/DDBJ databases">
        <title>Sorghum-associated microbial communities from plants grown in Nebraska, USA.</title>
        <authorList>
            <person name="Schachtman D."/>
        </authorList>
    </citation>
    <scope>NUCLEOTIDE SEQUENCE [LARGE SCALE GENOMIC DNA]</scope>
    <source>
        <strain evidence="1 2">3773</strain>
    </source>
</reference>
<accession>A0ABU1TL25</accession>
<organism evidence="1 2">
    <name type="scientific">Flavobacterium arsenatis</name>
    <dbReference type="NCBI Taxonomy" id="1484332"/>
    <lineage>
        <taxon>Bacteria</taxon>
        <taxon>Pseudomonadati</taxon>
        <taxon>Bacteroidota</taxon>
        <taxon>Flavobacteriia</taxon>
        <taxon>Flavobacteriales</taxon>
        <taxon>Flavobacteriaceae</taxon>
        <taxon>Flavobacterium</taxon>
    </lineage>
</organism>
<protein>
    <submittedName>
        <fullName evidence="1">Uncharacterized protein</fullName>
    </submittedName>
</protein>
<dbReference type="Pfam" id="PF19781">
    <property type="entry name" value="DUF6266"/>
    <property type="match status" value="1"/>
</dbReference>
<evidence type="ECO:0000313" key="1">
    <source>
        <dbReference type="EMBL" id="MDR6966127.1"/>
    </source>
</evidence>
<dbReference type="RefSeq" id="WP_310023579.1">
    <property type="nucleotide sequence ID" value="NZ_JAVDVI010000001.1"/>
</dbReference>
<keyword evidence="2" id="KW-1185">Reference proteome</keyword>
<dbReference type="InterPro" id="IPR046233">
    <property type="entry name" value="DUF6266"/>
</dbReference>
<gene>
    <name evidence="1" type="ORF">J2X31_000120</name>
</gene>
<name>A0ABU1TL25_9FLAO</name>
<dbReference type="Proteomes" id="UP001255185">
    <property type="component" value="Unassembled WGS sequence"/>
</dbReference>
<dbReference type="EMBL" id="JAVDVI010000001">
    <property type="protein sequence ID" value="MDR6966127.1"/>
    <property type="molecule type" value="Genomic_DNA"/>
</dbReference>